<feature type="compositionally biased region" description="Low complexity" evidence="2">
    <location>
        <begin position="66"/>
        <end position="78"/>
    </location>
</feature>
<organism evidence="6 7">
    <name type="scientific">Eleginops maclovinus</name>
    <name type="common">Patagonian blennie</name>
    <name type="synonym">Eleginus maclovinus</name>
    <dbReference type="NCBI Taxonomy" id="56733"/>
    <lineage>
        <taxon>Eukaryota</taxon>
        <taxon>Metazoa</taxon>
        <taxon>Chordata</taxon>
        <taxon>Craniata</taxon>
        <taxon>Vertebrata</taxon>
        <taxon>Euteleostomi</taxon>
        <taxon>Actinopterygii</taxon>
        <taxon>Neopterygii</taxon>
        <taxon>Teleostei</taxon>
        <taxon>Neoteleostei</taxon>
        <taxon>Acanthomorphata</taxon>
        <taxon>Eupercaria</taxon>
        <taxon>Perciformes</taxon>
        <taxon>Notothenioidei</taxon>
        <taxon>Eleginopidae</taxon>
        <taxon>Eleginops</taxon>
    </lineage>
</organism>
<dbReference type="CDD" id="cd00201">
    <property type="entry name" value="WW"/>
    <property type="match status" value="1"/>
</dbReference>
<reference evidence="6 7" key="1">
    <citation type="journal article" date="2023" name="Genes (Basel)">
        <title>Chromosome-Level Genome Assembly and Circadian Gene Repertoire of the Patagonia Blennie Eleginops maclovinus-The Closest Ancestral Proxy of Antarctic Cryonotothenioids.</title>
        <authorList>
            <person name="Cheng C.C."/>
            <person name="Rivera-Colon A.G."/>
            <person name="Minhas B.F."/>
            <person name="Wilson L."/>
            <person name="Rayamajhi N."/>
            <person name="Vargas-Chacoff L."/>
            <person name="Catchen J.M."/>
        </authorList>
    </citation>
    <scope>NUCLEOTIDE SEQUENCE [LARGE SCALE GENOMIC DNA]</scope>
    <source>
        <strain evidence="6">JMC-PN-2008</strain>
    </source>
</reference>
<sequence length="700" mass="79072">MTLPVVPQQVENESLRSAVYVNVSQLRKSVSESPPLAPSSYSPSFLDPEGWEDPEPPCSPEPPQSPALSPSSPPAWSSDWEQLVDESSGQPYFYNAMSGETSWEAPEHLSPYPPVMEPMSVHRFHEDGPPPLPEEDYPLEDNRAAALPESSEDLLAMGPPTLPKEYTLSHAGRTIIPRANLDRSTPNGWNLNVQPNGTWVFTNEHSPEQWIKSVDDRGQTYYYLRDGSKSLWNLPEVPVGHYRMENGVEADNPSVIKNWRHTMGSAQLSAAHDDGRFMPSHRRNTSDYSSDSSSTGNSPETQHNVQNLEKAGILNKTKVCDNGKKVRKNWAQTWTVLHGGVLTFHKDPKSAATGTSIKTNQIVPEITVDLRGATIGWASKDKSSKKNVLELKGKNGVEFLIQYDTESIIHDWHKVLMDTIRQLEYQDHHSEDEDGDLYDKIGSTDRDDKLGGGIEKRRPSKPSVTHSSSGAGDSDQKRVRTKLMKFLMKRPTLQSVKEKGYIRDNVFGCHLATLCTQERTTVPSFVEKCIKAVEKRGLDIDGLYRVSGNLAVIQKLRFKADHEELDLEDGQWEDVHVITGALKLFFRELPEPLFPYSHFNKFIEAIRIPDYNTKASCMYELVRSLPPSNHDTMKLLFGHLRRVIEYGEDNRMTVQNVAIVFGPTLLRPEMELGNITMHMVFQNQIVEFILNKFELMFYSS</sequence>
<reference evidence="6 7" key="2">
    <citation type="journal article" date="2023" name="Mol. Biol. Evol.">
        <title>Genomics of Secondarily Temperate Adaptation in the Only Non-Antarctic Icefish.</title>
        <authorList>
            <person name="Rivera-Colon A.G."/>
            <person name="Rayamajhi N."/>
            <person name="Minhas B.F."/>
            <person name="Madrigal G."/>
            <person name="Bilyk K.T."/>
            <person name="Yoon V."/>
            <person name="Hune M."/>
            <person name="Gregory S."/>
            <person name="Cheng C.H.C."/>
            <person name="Catchen J.M."/>
        </authorList>
    </citation>
    <scope>NUCLEOTIDE SEQUENCE [LARGE SCALE GENOMIC DNA]</scope>
    <source>
        <strain evidence="6">JMC-PN-2008</strain>
    </source>
</reference>
<protein>
    <recommendedName>
        <fullName evidence="8">Rho GTPase-activating protein 27</fullName>
    </recommendedName>
</protein>
<name>A0AAN7WZ25_ELEMC</name>
<feature type="region of interest" description="Disordered" evidence="2">
    <location>
        <begin position="272"/>
        <end position="302"/>
    </location>
</feature>
<dbReference type="SMART" id="SM00324">
    <property type="entry name" value="RhoGAP"/>
    <property type="match status" value="1"/>
</dbReference>
<feature type="region of interest" description="Disordered" evidence="2">
    <location>
        <begin position="27"/>
        <end position="81"/>
    </location>
</feature>
<feature type="compositionally biased region" description="Basic and acidic residues" evidence="2">
    <location>
        <begin position="431"/>
        <end position="457"/>
    </location>
</feature>
<dbReference type="InterPro" id="IPR001202">
    <property type="entry name" value="WW_dom"/>
</dbReference>
<dbReference type="GO" id="GO:0005737">
    <property type="term" value="C:cytoplasm"/>
    <property type="evidence" value="ECO:0007669"/>
    <property type="project" value="TreeGrafter"/>
</dbReference>
<dbReference type="Pfam" id="PF00397">
    <property type="entry name" value="WW"/>
    <property type="match status" value="1"/>
</dbReference>
<feature type="domain" description="PH" evidence="3">
    <location>
        <begin position="307"/>
        <end position="421"/>
    </location>
</feature>
<evidence type="ECO:0000256" key="1">
    <source>
        <dbReference type="ARBA" id="ARBA00022468"/>
    </source>
</evidence>
<feature type="compositionally biased region" description="Pro residues" evidence="2">
    <location>
        <begin position="56"/>
        <end position="65"/>
    </location>
</feature>
<evidence type="ECO:0000259" key="4">
    <source>
        <dbReference type="PROSITE" id="PS50020"/>
    </source>
</evidence>
<feature type="compositionally biased region" description="Low complexity" evidence="2">
    <location>
        <begin position="31"/>
        <end position="44"/>
    </location>
</feature>
<dbReference type="GO" id="GO:0005096">
    <property type="term" value="F:GTPase activator activity"/>
    <property type="evidence" value="ECO:0007669"/>
    <property type="project" value="UniProtKB-KW"/>
</dbReference>
<dbReference type="CDD" id="cd13233">
    <property type="entry name" value="PH_ARHGAP9-like"/>
    <property type="match status" value="1"/>
</dbReference>
<accession>A0AAN7WZ25</accession>
<dbReference type="InterPro" id="IPR008936">
    <property type="entry name" value="Rho_GTPase_activation_prot"/>
</dbReference>
<dbReference type="Proteomes" id="UP001346869">
    <property type="component" value="Unassembled WGS sequence"/>
</dbReference>
<dbReference type="InterPro" id="IPR000198">
    <property type="entry name" value="RhoGAP_dom"/>
</dbReference>
<evidence type="ECO:0000259" key="5">
    <source>
        <dbReference type="PROSITE" id="PS50238"/>
    </source>
</evidence>
<dbReference type="PROSITE" id="PS50238">
    <property type="entry name" value="RHOGAP"/>
    <property type="match status" value="1"/>
</dbReference>
<feature type="region of interest" description="Disordered" evidence="2">
    <location>
        <begin position="431"/>
        <end position="477"/>
    </location>
</feature>
<dbReference type="InterPro" id="IPR011993">
    <property type="entry name" value="PH-like_dom_sf"/>
</dbReference>
<dbReference type="SUPFAM" id="SSF50729">
    <property type="entry name" value="PH domain-like"/>
    <property type="match status" value="1"/>
</dbReference>
<dbReference type="Pfam" id="PF00620">
    <property type="entry name" value="RhoGAP"/>
    <property type="match status" value="1"/>
</dbReference>
<dbReference type="Gene3D" id="2.30.29.30">
    <property type="entry name" value="Pleckstrin-homology domain (PH domain)/Phosphotyrosine-binding domain (PTB)"/>
    <property type="match status" value="1"/>
</dbReference>
<keyword evidence="1" id="KW-0343">GTPase activation</keyword>
<dbReference type="AlphaFoldDB" id="A0AAN7WZ25"/>
<gene>
    <name evidence="6" type="ORF">PBY51_001961</name>
</gene>
<keyword evidence="7" id="KW-1185">Reference proteome</keyword>
<proteinExistence type="predicted"/>
<evidence type="ECO:0000259" key="3">
    <source>
        <dbReference type="PROSITE" id="PS50003"/>
    </source>
</evidence>
<dbReference type="InterPro" id="IPR050729">
    <property type="entry name" value="Rho-GAP"/>
</dbReference>
<dbReference type="EMBL" id="JAUZQC010000022">
    <property type="protein sequence ID" value="KAK5851145.1"/>
    <property type="molecule type" value="Genomic_DNA"/>
</dbReference>
<dbReference type="FunFam" id="2.30.29.30:FF:000100">
    <property type="entry name" value="Rho GTPase activating protein 12"/>
    <property type="match status" value="1"/>
</dbReference>
<evidence type="ECO:0000313" key="7">
    <source>
        <dbReference type="Proteomes" id="UP001346869"/>
    </source>
</evidence>
<dbReference type="SUPFAM" id="SSF51045">
    <property type="entry name" value="WW domain"/>
    <property type="match status" value="1"/>
</dbReference>
<dbReference type="GO" id="GO:0007165">
    <property type="term" value="P:signal transduction"/>
    <property type="evidence" value="ECO:0007669"/>
    <property type="project" value="InterPro"/>
</dbReference>
<dbReference type="Pfam" id="PF00169">
    <property type="entry name" value="PH"/>
    <property type="match status" value="1"/>
</dbReference>
<dbReference type="SMART" id="SM00233">
    <property type="entry name" value="PH"/>
    <property type="match status" value="1"/>
</dbReference>
<dbReference type="FunFam" id="1.10.555.10:FF:000003">
    <property type="entry name" value="Putative rho GTPase-activating protein 12"/>
    <property type="match status" value="1"/>
</dbReference>
<evidence type="ECO:0008006" key="8">
    <source>
        <dbReference type="Google" id="ProtNLM"/>
    </source>
</evidence>
<dbReference type="PROSITE" id="PS50020">
    <property type="entry name" value="WW_DOMAIN_2"/>
    <property type="match status" value="2"/>
</dbReference>
<feature type="domain" description="WW" evidence="4">
    <location>
        <begin position="204"/>
        <end position="237"/>
    </location>
</feature>
<dbReference type="SUPFAM" id="SSF48350">
    <property type="entry name" value="GTPase activation domain, GAP"/>
    <property type="match status" value="1"/>
</dbReference>
<dbReference type="Gene3D" id="2.20.70.10">
    <property type="match status" value="1"/>
</dbReference>
<dbReference type="InterPro" id="IPR036020">
    <property type="entry name" value="WW_dom_sf"/>
</dbReference>
<feature type="compositionally biased region" description="Polar residues" evidence="2">
    <location>
        <begin position="462"/>
        <end position="471"/>
    </location>
</feature>
<evidence type="ECO:0000256" key="2">
    <source>
        <dbReference type="SAM" id="MobiDB-lite"/>
    </source>
</evidence>
<dbReference type="InterPro" id="IPR001849">
    <property type="entry name" value="PH_domain"/>
</dbReference>
<dbReference type="CDD" id="cd04403">
    <property type="entry name" value="RhoGAP_ARHGAP27_15_12_9"/>
    <property type="match status" value="1"/>
</dbReference>
<dbReference type="PROSITE" id="PS50003">
    <property type="entry name" value="PH_DOMAIN"/>
    <property type="match status" value="1"/>
</dbReference>
<feature type="domain" description="Rho-GAP" evidence="5">
    <location>
        <begin position="509"/>
        <end position="697"/>
    </location>
</feature>
<evidence type="ECO:0000313" key="6">
    <source>
        <dbReference type="EMBL" id="KAK5851145.1"/>
    </source>
</evidence>
<feature type="domain" description="WW" evidence="4">
    <location>
        <begin position="74"/>
        <end position="108"/>
    </location>
</feature>
<dbReference type="PANTHER" id="PTHR23176:SF104">
    <property type="entry name" value="RHO GTPASE-ACTIVATING PROTEIN 27"/>
    <property type="match status" value="1"/>
</dbReference>
<comment type="caution">
    <text evidence="6">The sequence shown here is derived from an EMBL/GenBank/DDBJ whole genome shotgun (WGS) entry which is preliminary data.</text>
</comment>
<feature type="compositionally biased region" description="Low complexity" evidence="2">
    <location>
        <begin position="286"/>
        <end position="298"/>
    </location>
</feature>
<dbReference type="SMART" id="SM00456">
    <property type="entry name" value="WW"/>
    <property type="match status" value="2"/>
</dbReference>
<dbReference type="Gene3D" id="1.10.555.10">
    <property type="entry name" value="Rho GTPase activation protein"/>
    <property type="match status" value="1"/>
</dbReference>
<dbReference type="PANTHER" id="PTHR23176">
    <property type="entry name" value="RHO/RAC/CDC GTPASE-ACTIVATING PROTEIN"/>
    <property type="match status" value="1"/>
</dbReference>